<organism evidence="2 3">
    <name type="scientific">candidate division WOR_3 bacterium SM23_60</name>
    <dbReference type="NCBI Taxonomy" id="1703780"/>
    <lineage>
        <taxon>Bacteria</taxon>
        <taxon>Bacteria division WOR-3</taxon>
    </lineage>
</organism>
<evidence type="ECO:0000256" key="1">
    <source>
        <dbReference type="SAM" id="SignalP"/>
    </source>
</evidence>
<protein>
    <submittedName>
        <fullName evidence="2">Uncharacterized protein</fullName>
    </submittedName>
</protein>
<name>A0A0S8G2A4_UNCW3</name>
<gene>
    <name evidence="2" type="ORF">AMJ87_13895</name>
</gene>
<comment type="caution">
    <text evidence="2">The sequence shown here is derived from an EMBL/GenBank/DDBJ whole genome shotgun (WGS) entry which is preliminary data.</text>
</comment>
<keyword evidence="1" id="KW-0732">Signal</keyword>
<dbReference type="EMBL" id="LJUO01000239">
    <property type="protein sequence ID" value="KPK67125.1"/>
    <property type="molecule type" value="Genomic_DNA"/>
</dbReference>
<accession>A0A0S8G2A4</accession>
<feature type="chain" id="PRO_5006646617" evidence="1">
    <location>
        <begin position="21"/>
        <end position="85"/>
    </location>
</feature>
<evidence type="ECO:0000313" key="2">
    <source>
        <dbReference type="EMBL" id="KPK67125.1"/>
    </source>
</evidence>
<reference evidence="2 3" key="1">
    <citation type="journal article" date="2015" name="Microbiome">
        <title>Genomic resolution of linkages in carbon, nitrogen, and sulfur cycling among widespread estuary sediment bacteria.</title>
        <authorList>
            <person name="Baker B.J."/>
            <person name="Lazar C.S."/>
            <person name="Teske A.P."/>
            <person name="Dick G.J."/>
        </authorList>
    </citation>
    <scope>NUCLEOTIDE SEQUENCE [LARGE SCALE GENOMIC DNA]</scope>
    <source>
        <strain evidence="2">SM23_60</strain>
    </source>
</reference>
<dbReference type="AlphaFoldDB" id="A0A0S8G2A4"/>
<proteinExistence type="predicted"/>
<evidence type="ECO:0000313" key="3">
    <source>
        <dbReference type="Proteomes" id="UP000051096"/>
    </source>
</evidence>
<feature type="signal peptide" evidence="1">
    <location>
        <begin position="1"/>
        <end position="20"/>
    </location>
</feature>
<sequence length="85" mass="9763">MKRLAFGTLIFVLLPVLANAATAFVWNFDPLDRFYDPEIEDSIDCSYWLERTLIEQGHTVDADINLPGDLNSYDVVFVTTGWFRC</sequence>
<dbReference type="Proteomes" id="UP000051096">
    <property type="component" value="Unassembled WGS sequence"/>
</dbReference>